<reference evidence="1 2" key="1">
    <citation type="submission" date="2015-09" db="EMBL/GenBank/DDBJ databases">
        <authorList>
            <consortium name="Swine Surveillance"/>
        </authorList>
    </citation>
    <scope>NUCLEOTIDE SEQUENCE [LARGE SCALE GENOMIC DNA]</scope>
    <source>
        <strain evidence="1 2">CECT 5294</strain>
    </source>
</reference>
<evidence type="ECO:0000313" key="1">
    <source>
        <dbReference type="EMBL" id="CUH59896.1"/>
    </source>
</evidence>
<name>A0A0P1EXZ7_9RHOB</name>
<proteinExistence type="predicted"/>
<dbReference type="STRING" id="266809.PM03_09450"/>
<evidence type="ECO:0008006" key="3">
    <source>
        <dbReference type="Google" id="ProtNLM"/>
    </source>
</evidence>
<gene>
    <name evidence="1" type="ORF">THS5294_01185</name>
</gene>
<sequence length="97" mass="10784">MEEAVNQTLQKLKAIQIEVNQLLRSGSYAEAIVESEAMYRLATSLPAHGNLAQSENLAALAKTHREMSDQVTSALQQFQTVGRKRQKAISGYRRNVP</sequence>
<dbReference type="AlphaFoldDB" id="A0A0P1EXZ7"/>
<evidence type="ECO:0000313" key="2">
    <source>
        <dbReference type="Proteomes" id="UP000051298"/>
    </source>
</evidence>
<dbReference type="EMBL" id="CYRX01000011">
    <property type="protein sequence ID" value="CUH59896.1"/>
    <property type="molecule type" value="Genomic_DNA"/>
</dbReference>
<dbReference type="Proteomes" id="UP000051298">
    <property type="component" value="Unassembled WGS sequence"/>
</dbReference>
<organism evidence="1 2">
    <name type="scientific">Thalassobacter stenotrophicus</name>
    <dbReference type="NCBI Taxonomy" id="266809"/>
    <lineage>
        <taxon>Bacteria</taxon>
        <taxon>Pseudomonadati</taxon>
        <taxon>Pseudomonadota</taxon>
        <taxon>Alphaproteobacteria</taxon>
        <taxon>Rhodobacterales</taxon>
        <taxon>Roseobacteraceae</taxon>
        <taxon>Thalassobacter</taxon>
    </lineage>
</organism>
<dbReference type="RefSeq" id="WP_058122986.1">
    <property type="nucleotide sequence ID" value="NZ_CYRX01000011.1"/>
</dbReference>
<protein>
    <recommendedName>
        <fullName evidence="3">FlgN protein</fullName>
    </recommendedName>
</protein>
<accession>A0A0P1EXZ7</accession>